<reference evidence="2 3" key="1">
    <citation type="submission" date="2019-07" db="EMBL/GenBank/DDBJ databases">
        <title>WGS assembly of Gossypium tomentosum.</title>
        <authorList>
            <person name="Chen Z.J."/>
            <person name="Sreedasyam A."/>
            <person name="Ando A."/>
            <person name="Song Q."/>
            <person name="De L."/>
            <person name="Hulse-Kemp A."/>
            <person name="Ding M."/>
            <person name="Ye W."/>
            <person name="Kirkbride R."/>
            <person name="Jenkins J."/>
            <person name="Plott C."/>
            <person name="Lovell J."/>
            <person name="Lin Y.-M."/>
            <person name="Vaughn R."/>
            <person name="Liu B."/>
            <person name="Li W."/>
            <person name="Simpson S."/>
            <person name="Scheffler B."/>
            <person name="Saski C."/>
            <person name="Grover C."/>
            <person name="Hu G."/>
            <person name="Conover J."/>
            <person name="Carlson J."/>
            <person name="Shu S."/>
            <person name="Boston L."/>
            <person name="Williams M."/>
            <person name="Peterson D."/>
            <person name="Mcgee K."/>
            <person name="Jones D."/>
            <person name="Wendel J."/>
            <person name="Stelly D."/>
            <person name="Grimwood J."/>
            <person name="Schmutz J."/>
        </authorList>
    </citation>
    <scope>NUCLEOTIDE SEQUENCE [LARGE SCALE GENOMIC DNA]</scope>
    <source>
        <strain evidence="2">7179.01</strain>
    </source>
</reference>
<protein>
    <submittedName>
        <fullName evidence="2">Uncharacterized protein</fullName>
    </submittedName>
</protein>
<name>A0A5D2MBI6_GOSTO</name>
<organism evidence="2 3">
    <name type="scientific">Gossypium tomentosum</name>
    <name type="common">Hawaiian cotton</name>
    <name type="synonym">Gossypium sandvicense</name>
    <dbReference type="NCBI Taxonomy" id="34277"/>
    <lineage>
        <taxon>Eukaryota</taxon>
        <taxon>Viridiplantae</taxon>
        <taxon>Streptophyta</taxon>
        <taxon>Embryophyta</taxon>
        <taxon>Tracheophyta</taxon>
        <taxon>Spermatophyta</taxon>
        <taxon>Magnoliopsida</taxon>
        <taxon>eudicotyledons</taxon>
        <taxon>Gunneridae</taxon>
        <taxon>Pentapetalae</taxon>
        <taxon>rosids</taxon>
        <taxon>malvids</taxon>
        <taxon>Malvales</taxon>
        <taxon>Malvaceae</taxon>
        <taxon>Malvoideae</taxon>
        <taxon>Gossypium</taxon>
    </lineage>
</organism>
<dbReference type="AlphaFoldDB" id="A0A5D2MBI6"/>
<accession>A0A5D2MBI6</accession>
<proteinExistence type="predicted"/>
<dbReference type="EMBL" id="CM017623">
    <property type="protein sequence ID" value="TYH88459.1"/>
    <property type="molecule type" value="Genomic_DNA"/>
</dbReference>
<keyword evidence="1" id="KW-1133">Transmembrane helix</keyword>
<keyword evidence="1" id="KW-0812">Transmembrane</keyword>
<feature type="transmembrane region" description="Helical" evidence="1">
    <location>
        <begin position="7"/>
        <end position="26"/>
    </location>
</feature>
<evidence type="ECO:0000313" key="2">
    <source>
        <dbReference type="EMBL" id="TYH88459.1"/>
    </source>
</evidence>
<keyword evidence="1" id="KW-0472">Membrane</keyword>
<evidence type="ECO:0000313" key="3">
    <source>
        <dbReference type="Proteomes" id="UP000322667"/>
    </source>
</evidence>
<evidence type="ECO:0000256" key="1">
    <source>
        <dbReference type="SAM" id="Phobius"/>
    </source>
</evidence>
<sequence>MVAEQECLIFLHIFFLFPLFLFAVYLRRGSAPETQKSPVTGSGPPWPVNKILLFKKKCSHFLFSTFKIKRKNTSFTLLRAFVFGKWKDFSFLCFWLLDSLRKRKGAE</sequence>
<dbReference type="Proteomes" id="UP000322667">
    <property type="component" value="Chromosome D01"/>
</dbReference>
<gene>
    <name evidence="2" type="ORF">ES332_D01G190200v1</name>
</gene>
<keyword evidence="3" id="KW-1185">Reference proteome</keyword>